<evidence type="ECO:0000256" key="5">
    <source>
        <dbReference type="ARBA" id="ARBA00023136"/>
    </source>
</evidence>
<keyword evidence="3 6" id="KW-0812">Transmembrane</keyword>
<organism evidence="7 8">
    <name type="scientific">Pontibacillus salipaludis</name>
    <dbReference type="NCBI Taxonomy" id="1697394"/>
    <lineage>
        <taxon>Bacteria</taxon>
        <taxon>Bacillati</taxon>
        <taxon>Bacillota</taxon>
        <taxon>Bacilli</taxon>
        <taxon>Bacillales</taxon>
        <taxon>Bacillaceae</taxon>
        <taxon>Pontibacillus</taxon>
    </lineage>
</organism>
<feature type="transmembrane region" description="Helical" evidence="6">
    <location>
        <begin position="70"/>
        <end position="89"/>
    </location>
</feature>
<sequence length="360" mass="40731">MKGASESKLFRYMSKKHWILIFLTIILIIGAYFILPVSLPLLLAFFTALFLNPLVRWLQYKFRFKRKLSVIIVYITFLIIVGLVGSLLVTKAVTQVINVANNAPVYFEQVEDFFDERARDTNQFVERFPTTVVEEVSGTLKDKFDTYTSEYKVDDQLKKIGNFLAEIPNYLVSFLVYLIALFLFMLEIPKLKAKAYDHMTSKTAEKVRFMNSRLSYVVFGFLKAQFLVSIIIFVVSLIGLLYISPKVAILMSLIIWAIDFIPIIGSIAVLGPWALYAFIVGDIAMGTQLSILAIVLLAIRRTVEPKVMGRHIGLSPLATLIAMYLGLKLIGVLGFFIGPFIVIAFNSAKEAGIIKFNYKI</sequence>
<feature type="transmembrane region" description="Helical" evidence="6">
    <location>
        <begin position="18"/>
        <end position="35"/>
    </location>
</feature>
<protein>
    <submittedName>
        <fullName evidence="7">Sporulation integral membrane protein YtvI</fullName>
    </submittedName>
</protein>
<evidence type="ECO:0000313" key="8">
    <source>
        <dbReference type="Proteomes" id="UP000642571"/>
    </source>
</evidence>
<proteinExistence type="inferred from homology"/>
<dbReference type="InterPro" id="IPR014227">
    <property type="entry name" value="YtvI-like"/>
</dbReference>
<evidence type="ECO:0000256" key="1">
    <source>
        <dbReference type="ARBA" id="ARBA00004141"/>
    </source>
</evidence>
<feature type="transmembrane region" description="Helical" evidence="6">
    <location>
        <begin position="167"/>
        <end position="186"/>
    </location>
</feature>
<keyword evidence="8" id="KW-1185">Reference proteome</keyword>
<dbReference type="PANTHER" id="PTHR21716">
    <property type="entry name" value="TRANSMEMBRANE PROTEIN"/>
    <property type="match status" value="1"/>
</dbReference>
<dbReference type="Proteomes" id="UP000642571">
    <property type="component" value="Unassembled WGS sequence"/>
</dbReference>
<keyword evidence="4 6" id="KW-1133">Transmembrane helix</keyword>
<dbReference type="PANTHER" id="PTHR21716:SF68">
    <property type="entry name" value="TRANSPORT PROTEIN YTVI-RELATED"/>
    <property type="match status" value="1"/>
</dbReference>
<comment type="subcellular location">
    <subcellularLocation>
        <location evidence="1">Membrane</location>
        <topology evidence="1">Multi-pass membrane protein</topology>
    </subcellularLocation>
</comment>
<dbReference type="Pfam" id="PF01594">
    <property type="entry name" value="AI-2E_transport"/>
    <property type="match status" value="1"/>
</dbReference>
<comment type="similarity">
    <text evidence="2">Belongs to the autoinducer-2 exporter (AI-2E) (TC 2.A.86) family.</text>
</comment>
<dbReference type="NCBIfam" id="TIGR02872">
    <property type="entry name" value="spore_ytvI"/>
    <property type="match status" value="1"/>
</dbReference>
<feature type="transmembrane region" description="Helical" evidence="6">
    <location>
        <begin position="249"/>
        <end position="270"/>
    </location>
</feature>
<evidence type="ECO:0000256" key="6">
    <source>
        <dbReference type="SAM" id="Phobius"/>
    </source>
</evidence>
<evidence type="ECO:0000256" key="4">
    <source>
        <dbReference type="ARBA" id="ARBA00022989"/>
    </source>
</evidence>
<feature type="transmembrane region" description="Helical" evidence="6">
    <location>
        <begin position="319"/>
        <end position="345"/>
    </location>
</feature>
<feature type="transmembrane region" description="Helical" evidence="6">
    <location>
        <begin position="216"/>
        <end position="243"/>
    </location>
</feature>
<keyword evidence="5 6" id="KW-0472">Membrane</keyword>
<dbReference type="InterPro" id="IPR002549">
    <property type="entry name" value="AI-2E-like"/>
</dbReference>
<evidence type="ECO:0000313" key="7">
    <source>
        <dbReference type="EMBL" id="GGD19332.1"/>
    </source>
</evidence>
<accession>A0ABQ1Q9S8</accession>
<reference evidence="8" key="1">
    <citation type="journal article" date="2019" name="Int. J. Syst. Evol. Microbiol.">
        <title>The Global Catalogue of Microorganisms (GCM) 10K type strain sequencing project: providing services to taxonomists for standard genome sequencing and annotation.</title>
        <authorList>
            <consortium name="The Broad Institute Genomics Platform"/>
            <consortium name="The Broad Institute Genome Sequencing Center for Infectious Disease"/>
            <person name="Wu L."/>
            <person name="Ma J."/>
        </authorList>
    </citation>
    <scope>NUCLEOTIDE SEQUENCE [LARGE SCALE GENOMIC DNA]</scope>
    <source>
        <strain evidence="8">CGMCC 1.15353</strain>
    </source>
</reference>
<evidence type="ECO:0000256" key="2">
    <source>
        <dbReference type="ARBA" id="ARBA00009773"/>
    </source>
</evidence>
<gene>
    <name evidence="7" type="ORF">GCM10011389_28730</name>
</gene>
<feature type="transmembrane region" description="Helical" evidence="6">
    <location>
        <begin position="41"/>
        <end position="58"/>
    </location>
</feature>
<name>A0ABQ1Q9S8_9BACI</name>
<dbReference type="EMBL" id="BMIN01000013">
    <property type="protein sequence ID" value="GGD19332.1"/>
    <property type="molecule type" value="Genomic_DNA"/>
</dbReference>
<feature type="transmembrane region" description="Helical" evidence="6">
    <location>
        <begin position="277"/>
        <end position="299"/>
    </location>
</feature>
<evidence type="ECO:0000256" key="3">
    <source>
        <dbReference type="ARBA" id="ARBA00022692"/>
    </source>
</evidence>
<comment type="caution">
    <text evidence="7">The sequence shown here is derived from an EMBL/GenBank/DDBJ whole genome shotgun (WGS) entry which is preliminary data.</text>
</comment>